<evidence type="ECO:0000313" key="1">
    <source>
        <dbReference type="EMBL" id="VUX39107.1"/>
    </source>
</evidence>
<dbReference type="Gene3D" id="3.30.1240.10">
    <property type="match status" value="1"/>
</dbReference>
<keyword evidence="2" id="KW-1185">Reference proteome</keyword>
<dbReference type="SUPFAM" id="SSF56784">
    <property type="entry name" value="HAD-like"/>
    <property type="match status" value="1"/>
</dbReference>
<dbReference type="Gene3D" id="3.40.50.1000">
    <property type="entry name" value="HAD superfamily/HAD-like"/>
    <property type="match status" value="1"/>
</dbReference>
<dbReference type="InterPro" id="IPR006379">
    <property type="entry name" value="HAD-SF_hydro_IIB"/>
</dbReference>
<dbReference type="InterPro" id="IPR000150">
    <property type="entry name" value="Cof"/>
</dbReference>
<name>A0A564W3Z9_9FIRM</name>
<dbReference type="Pfam" id="PF08282">
    <property type="entry name" value="Hydrolase_3"/>
    <property type="match status" value="1"/>
</dbReference>
<organism evidence="1 2">
    <name type="scientific">Blautia luti</name>
    <dbReference type="NCBI Taxonomy" id="89014"/>
    <lineage>
        <taxon>Bacteria</taxon>
        <taxon>Bacillati</taxon>
        <taxon>Bacillota</taxon>
        <taxon>Clostridia</taxon>
        <taxon>Lachnospirales</taxon>
        <taxon>Lachnospiraceae</taxon>
        <taxon>Blautia</taxon>
    </lineage>
</organism>
<dbReference type="Proteomes" id="UP000408482">
    <property type="component" value="Unassembled WGS sequence"/>
</dbReference>
<sequence>MIKLIATDVDGTLVKDGTMTINPEYMTVIRKLTELGITFVVCSGRQYDSERKLFEPVKDLVYFVSDGGTVIRKNDKILKVHTLPDEVWKRMHHIVKEKMSECDCFIATPECCYAENENGRMFRWLRDSYGYDMRKVDDLSSLQGKQVLKFSVYHPERCEELCAPYFTPAWRDKVTLAAAGKEWMDSTPPEGEKSTAVEFIQQQLGISPEETCTFGDNLNDIAMLQKAGRSYAVANARAEVQTAAKEVCPSYSEDGVLQILKGIVSESGK</sequence>
<dbReference type="NCBIfam" id="TIGR00099">
    <property type="entry name" value="Cof-subfamily"/>
    <property type="match status" value="1"/>
</dbReference>
<dbReference type="GO" id="GO:0000287">
    <property type="term" value="F:magnesium ion binding"/>
    <property type="evidence" value="ECO:0007669"/>
    <property type="project" value="TreeGrafter"/>
</dbReference>
<reference evidence="1 2" key="1">
    <citation type="submission" date="2019-07" db="EMBL/GenBank/DDBJ databases">
        <authorList>
            <person name="Hibberd C M."/>
            <person name="Gehrig L. J."/>
            <person name="Chang H.-W."/>
            <person name="Venkatesh S."/>
        </authorList>
    </citation>
    <scope>NUCLEOTIDE SEQUENCE [LARGE SCALE GENOMIC DNA]</scope>
    <source>
        <strain evidence="1">Blautia_luti_SSTS_Bg7063</strain>
    </source>
</reference>
<accession>A0A564W3Z9</accession>
<dbReference type="SFLD" id="SFLDG01140">
    <property type="entry name" value="C2.B:_Phosphomannomutase_and_P"/>
    <property type="match status" value="1"/>
</dbReference>
<dbReference type="InterPro" id="IPR023214">
    <property type="entry name" value="HAD_sf"/>
</dbReference>
<dbReference type="CDD" id="cd07518">
    <property type="entry name" value="HAD_YbiV-Like"/>
    <property type="match status" value="1"/>
</dbReference>
<dbReference type="PANTHER" id="PTHR10000">
    <property type="entry name" value="PHOSPHOSERINE PHOSPHATASE"/>
    <property type="match status" value="1"/>
</dbReference>
<dbReference type="NCBIfam" id="TIGR01484">
    <property type="entry name" value="HAD-SF-IIB"/>
    <property type="match status" value="1"/>
</dbReference>
<evidence type="ECO:0000313" key="2">
    <source>
        <dbReference type="Proteomes" id="UP000408482"/>
    </source>
</evidence>
<dbReference type="EC" id="3.1.3.-" evidence="1"/>
<dbReference type="SFLD" id="SFLDG01144">
    <property type="entry name" value="C2.B.4:_PGP_Like"/>
    <property type="match status" value="1"/>
</dbReference>
<dbReference type="AlphaFoldDB" id="A0A564W3Z9"/>
<keyword evidence="1" id="KW-0378">Hydrolase</keyword>
<dbReference type="GO" id="GO:0005829">
    <property type="term" value="C:cytosol"/>
    <property type="evidence" value="ECO:0007669"/>
    <property type="project" value="TreeGrafter"/>
</dbReference>
<dbReference type="RefSeq" id="WP_144093895.1">
    <property type="nucleotide sequence ID" value="NZ_CABHMX010000034.1"/>
</dbReference>
<dbReference type="InterPro" id="IPR036412">
    <property type="entry name" value="HAD-like_sf"/>
</dbReference>
<dbReference type="GO" id="GO:0016791">
    <property type="term" value="F:phosphatase activity"/>
    <property type="evidence" value="ECO:0007669"/>
    <property type="project" value="TreeGrafter"/>
</dbReference>
<protein>
    <submittedName>
        <fullName evidence="1">Flavin mononucleotide phosphatase YbjI</fullName>
        <ecNumber evidence="1">3.1.3.-</ecNumber>
    </submittedName>
</protein>
<dbReference type="EMBL" id="CABHNW010000085">
    <property type="protein sequence ID" value="VUX39107.1"/>
    <property type="molecule type" value="Genomic_DNA"/>
</dbReference>
<dbReference type="SFLD" id="SFLDS00003">
    <property type="entry name" value="Haloacid_Dehalogenase"/>
    <property type="match status" value="1"/>
</dbReference>
<dbReference type="PANTHER" id="PTHR10000:SF53">
    <property type="entry name" value="5-AMINO-6-(5-PHOSPHO-D-RIBITYLAMINO)URACIL PHOSPHATASE YBJI-RELATED"/>
    <property type="match status" value="1"/>
</dbReference>
<proteinExistence type="predicted"/>
<gene>
    <name evidence="1" type="primary">ybjI_2</name>
    <name evidence="1" type="ORF">RSSSTS7063_03495</name>
</gene>